<evidence type="ECO:0000256" key="11">
    <source>
        <dbReference type="ARBA" id="ARBA00023180"/>
    </source>
</evidence>
<dbReference type="Pfam" id="PF13855">
    <property type="entry name" value="LRR_8"/>
    <property type="match status" value="1"/>
</dbReference>
<dbReference type="EMBL" id="PSQE01000005">
    <property type="protein sequence ID" value="RHN58041.1"/>
    <property type="molecule type" value="Genomic_DNA"/>
</dbReference>
<gene>
    <name evidence="14" type="ORF">MtrunA17_Chr5g0446861</name>
</gene>
<evidence type="ECO:0000256" key="10">
    <source>
        <dbReference type="ARBA" id="ARBA00023170"/>
    </source>
</evidence>
<evidence type="ECO:0000256" key="5">
    <source>
        <dbReference type="ARBA" id="ARBA00022692"/>
    </source>
</evidence>
<keyword evidence="9 13" id="KW-0472">Membrane</keyword>
<name>A0A396HZQ0_MEDTR</name>
<dbReference type="AlphaFoldDB" id="A0A396HZQ0"/>
<dbReference type="Proteomes" id="UP000265566">
    <property type="component" value="Chromosome 5"/>
</dbReference>
<dbReference type="InterPro" id="IPR032675">
    <property type="entry name" value="LRR_dom_sf"/>
</dbReference>
<dbReference type="PANTHER" id="PTHR27004">
    <property type="entry name" value="RECEPTOR-LIKE PROTEIN 12 ISOFORM X1"/>
    <property type="match status" value="1"/>
</dbReference>
<comment type="similarity">
    <text evidence="2">Belongs to the RLP family.</text>
</comment>
<keyword evidence="4" id="KW-0433">Leucine-rich repeat</keyword>
<dbReference type="PRINTS" id="PR00019">
    <property type="entry name" value="LEURICHRPT"/>
</dbReference>
<evidence type="ECO:0000256" key="2">
    <source>
        <dbReference type="ARBA" id="ARBA00009592"/>
    </source>
</evidence>
<keyword evidence="5 13" id="KW-0812">Transmembrane</keyword>
<evidence type="ECO:0000313" key="15">
    <source>
        <dbReference type="Proteomes" id="UP000265566"/>
    </source>
</evidence>
<dbReference type="SUPFAM" id="SSF52058">
    <property type="entry name" value="L domain-like"/>
    <property type="match status" value="1"/>
</dbReference>
<dbReference type="GO" id="GO:0005886">
    <property type="term" value="C:plasma membrane"/>
    <property type="evidence" value="ECO:0007669"/>
    <property type="project" value="UniProtKB-SubCell"/>
</dbReference>
<dbReference type="FunFam" id="3.80.10.10:FF:000041">
    <property type="entry name" value="LRR receptor-like serine/threonine-protein kinase ERECTA"/>
    <property type="match status" value="1"/>
</dbReference>
<organism evidence="14 15">
    <name type="scientific">Medicago truncatula</name>
    <name type="common">Barrel medic</name>
    <name type="synonym">Medicago tribuloides</name>
    <dbReference type="NCBI Taxonomy" id="3880"/>
    <lineage>
        <taxon>Eukaryota</taxon>
        <taxon>Viridiplantae</taxon>
        <taxon>Streptophyta</taxon>
        <taxon>Embryophyta</taxon>
        <taxon>Tracheophyta</taxon>
        <taxon>Spermatophyta</taxon>
        <taxon>Magnoliopsida</taxon>
        <taxon>eudicotyledons</taxon>
        <taxon>Gunneridae</taxon>
        <taxon>Pentapetalae</taxon>
        <taxon>rosids</taxon>
        <taxon>fabids</taxon>
        <taxon>Fabales</taxon>
        <taxon>Fabaceae</taxon>
        <taxon>Papilionoideae</taxon>
        <taxon>50 kb inversion clade</taxon>
        <taxon>NPAAA clade</taxon>
        <taxon>Hologalegina</taxon>
        <taxon>IRL clade</taxon>
        <taxon>Trifolieae</taxon>
        <taxon>Medicago</taxon>
    </lineage>
</organism>
<protein>
    <submittedName>
        <fullName evidence="14">Putative leucine-rich repeat domain, L domain-containing protein</fullName>
    </submittedName>
</protein>
<evidence type="ECO:0000256" key="12">
    <source>
        <dbReference type="SAM" id="MobiDB-lite"/>
    </source>
</evidence>
<evidence type="ECO:0000256" key="3">
    <source>
        <dbReference type="ARBA" id="ARBA00022475"/>
    </source>
</evidence>
<keyword evidence="8 13" id="KW-1133">Transmembrane helix</keyword>
<keyword evidence="10" id="KW-0675">Receptor</keyword>
<evidence type="ECO:0000313" key="14">
    <source>
        <dbReference type="EMBL" id="RHN58041.1"/>
    </source>
</evidence>
<evidence type="ECO:0000256" key="1">
    <source>
        <dbReference type="ARBA" id="ARBA00004251"/>
    </source>
</evidence>
<dbReference type="Pfam" id="PF00560">
    <property type="entry name" value="LRR_1"/>
    <property type="match status" value="4"/>
</dbReference>
<feature type="region of interest" description="Disordered" evidence="12">
    <location>
        <begin position="466"/>
        <end position="486"/>
    </location>
</feature>
<sequence length="486" mass="54601">MFLDNTNIYVFNKTKLFNQSSSLVTLNLAETGLSGKLKRSLLCLPSMEELDMSFNEFEGQHPELSCSNTTSLRILDLSGCQFQGKIPISFTNFTYLTSLSLSLSNNNLNGSIPSSLSNLQQLIHLDLSSNSFSGQMPSLLSKHVHVNRSNLNNKIKERFPVWLQTLQYLQVLVLQDNKLHGIIPNPKIKHPFPSLIIFYISGNNFSCPLPKAFLKKFEAMKKVTELEYMTNRIRVPYPSVSYTSFLLPHIGKITWYYDSVIVSTKGSKMTLVKIPNIFVIIDLSKNKFEGEIPNAIGDLHALKGLNLSHNRLTGHIPKSMGNLSNLESLDLSSNMLTGMIPAELTNLDFLQVLNLSNNHLVGKIPQEPHFDTFPNDSYKGNLGLCGFPLSKICGPEHHSPISANNSFCSEEKFGFGWKAVAIGYGCGFVIGIGIGYFMFLIGKPRWIVMIFGGQPKRRVKRRTRMRRNHGTTMNQNQNQNQMVQMS</sequence>
<evidence type="ECO:0000256" key="13">
    <source>
        <dbReference type="SAM" id="Phobius"/>
    </source>
</evidence>
<accession>A0A396HZQ0</accession>
<dbReference type="InterPro" id="IPR001611">
    <property type="entry name" value="Leu-rich_rpt"/>
</dbReference>
<evidence type="ECO:0000256" key="9">
    <source>
        <dbReference type="ARBA" id="ARBA00023136"/>
    </source>
</evidence>
<proteinExistence type="inferred from homology"/>
<comment type="subcellular location">
    <subcellularLocation>
        <location evidence="1">Cell membrane</location>
        <topology evidence="1">Single-pass type I membrane protein</topology>
    </subcellularLocation>
</comment>
<evidence type="ECO:0000256" key="7">
    <source>
        <dbReference type="ARBA" id="ARBA00022737"/>
    </source>
</evidence>
<keyword evidence="6" id="KW-0732">Signal</keyword>
<evidence type="ECO:0000256" key="4">
    <source>
        <dbReference type="ARBA" id="ARBA00022614"/>
    </source>
</evidence>
<comment type="caution">
    <text evidence="14">The sequence shown here is derived from an EMBL/GenBank/DDBJ whole genome shotgun (WGS) entry which is preliminary data.</text>
</comment>
<dbReference type="Gramene" id="rna33647">
    <property type="protein sequence ID" value="RHN58041.1"/>
    <property type="gene ID" value="gene33647"/>
</dbReference>
<keyword evidence="11" id="KW-0325">Glycoprotein</keyword>
<keyword evidence="7" id="KW-0677">Repeat</keyword>
<dbReference type="SMART" id="SM00369">
    <property type="entry name" value="LRR_TYP"/>
    <property type="match status" value="5"/>
</dbReference>
<evidence type="ECO:0000256" key="6">
    <source>
        <dbReference type="ARBA" id="ARBA00022729"/>
    </source>
</evidence>
<feature type="compositionally biased region" description="Low complexity" evidence="12">
    <location>
        <begin position="473"/>
        <end position="486"/>
    </location>
</feature>
<evidence type="ECO:0000256" key="8">
    <source>
        <dbReference type="ARBA" id="ARBA00022989"/>
    </source>
</evidence>
<dbReference type="FunFam" id="3.80.10.10:FF:000111">
    <property type="entry name" value="LRR receptor-like serine/threonine-protein kinase ERECTA"/>
    <property type="match status" value="1"/>
</dbReference>
<reference evidence="15" key="1">
    <citation type="journal article" date="2018" name="Nat. Plants">
        <title>Whole-genome landscape of Medicago truncatula symbiotic genes.</title>
        <authorList>
            <person name="Pecrix Y."/>
            <person name="Staton S.E."/>
            <person name="Sallet E."/>
            <person name="Lelandais-Briere C."/>
            <person name="Moreau S."/>
            <person name="Carrere S."/>
            <person name="Blein T."/>
            <person name="Jardinaud M.F."/>
            <person name="Latrasse D."/>
            <person name="Zouine M."/>
            <person name="Zahm M."/>
            <person name="Kreplak J."/>
            <person name="Mayjonade B."/>
            <person name="Satge C."/>
            <person name="Perez M."/>
            <person name="Cauet S."/>
            <person name="Marande W."/>
            <person name="Chantry-Darmon C."/>
            <person name="Lopez-Roques C."/>
            <person name="Bouchez O."/>
            <person name="Berard A."/>
            <person name="Debelle F."/>
            <person name="Munos S."/>
            <person name="Bendahmane A."/>
            <person name="Berges H."/>
            <person name="Niebel A."/>
            <person name="Buitink J."/>
            <person name="Frugier F."/>
            <person name="Benhamed M."/>
            <person name="Crespi M."/>
            <person name="Gouzy J."/>
            <person name="Gamas P."/>
        </authorList>
    </citation>
    <scope>NUCLEOTIDE SEQUENCE [LARGE SCALE GENOMIC DNA]</scope>
    <source>
        <strain evidence="15">cv. Jemalong A17</strain>
    </source>
</reference>
<feature type="transmembrane region" description="Helical" evidence="13">
    <location>
        <begin position="415"/>
        <end position="441"/>
    </location>
</feature>
<dbReference type="PANTHER" id="PTHR27004:SF444">
    <property type="entry name" value="TM RESISTANCE PROTEIN, PUTATIVE-RELATED"/>
    <property type="match status" value="1"/>
</dbReference>
<dbReference type="InterPro" id="IPR003591">
    <property type="entry name" value="Leu-rich_rpt_typical-subtyp"/>
</dbReference>
<keyword evidence="3" id="KW-1003">Cell membrane</keyword>
<dbReference type="Gene3D" id="3.80.10.10">
    <property type="entry name" value="Ribonuclease Inhibitor"/>
    <property type="match status" value="1"/>
</dbReference>